<evidence type="ECO:0000313" key="2">
    <source>
        <dbReference type="EMBL" id="HIZ25294.1"/>
    </source>
</evidence>
<accession>A0A9D2DYG7</accession>
<sequence length="70" mass="8159">MVFAHIHYNRYFGRSACGGVPAAYRPLADILRSLDRDLVRGAFAGEYFMEYFSRDCKDETLLTFVKDCRR</sequence>
<dbReference type="AlphaFoldDB" id="A0A9D2DYG7"/>
<dbReference type="Proteomes" id="UP000824044">
    <property type="component" value="Unassembled WGS sequence"/>
</dbReference>
<dbReference type="GO" id="GO:0005975">
    <property type="term" value="P:carbohydrate metabolic process"/>
    <property type="evidence" value="ECO:0007669"/>
    <property type="project" value="InterPro"/>
</dbReference>
<reference evidence="2" key="2">
    <citation type="submission" date="2021-04" db="EMBL/GenBank/DDBJ databases">
        <authorList>
            <person name="Gilroy R."/>
        </authorList>
    </citation>
    <scope>NUCLEOTIDE SEQUENCE</scope>
    <source>
        <strain evidence="2">CHK33-5263</strain>
    </source>
</reference>
<dbReference type="Pfam" id="PF12408">
    <property type="entry name" value="DUF3666"/>
    <property type="match status" value="1"/>
</dbReference>
<dbReference type="Gene3D" id="3.40.1400.10">
    <property type="entry name" value="Sugar-phosphate isomerase, RpiB/LacA/LacB"/>
    <property type="match status" value="1"/>
</dbReference>
<dbReference type="EMBL" id="DXBS01000136">
    <property type="protein sequence ID" value="HIZ25294.1"/>
    <property type="molecule type" value="Genomic_DNA"/>
</dbReference>
<dbReference type="InterPro" id="IPR036569">
    <property type="entry name" value="RpiB_LacA_LacB_sf"/>
</dbReference>
<organism evidence="2 3">
    <name type="scientific">Candidatus Gallimonas intestinigallinarum</name>
    <dbReference type="NCBI Taxonomy" id="2838604"/>
    <lineage>
        <taxon>Bacteria</taxon>
        <taxon>Bacillati</taxon>
        <taxon>Bacillota</taxon>
        <taxon>Clostridia</taxon>
        <taxon>Candidatus Gallimonas</taxon>
    </lineage>
</organism>
<proteinExistence type="predicted"/>
<protein>
    <recommendedName>
        <fullName evidence="1">Ribose-5-phosphate isomerase C-terminal domain-containing protein</fullName>
    </recommendedName>
</protein>
<dbReference type="InterPro" id="IPR022133">
    <property type="entry name" value="Ribose_5_isomerase_C"/>
</dbReference>
<name>A0A9D2DYG7_9FIRM</name>
<feature type="domain" description="Ribose-5-phosphate isomerase C-terminal" evidence="1">
    <location>
        <begin position="22"/>
        <end position="67"/>
    </location>
</feature>
<gene>
    <name evidence="2" type="ORF">H9812_07520</name>
</gene>
<reference evidence="2" key="1">
    <citation type="journal article" date="2021" name="PeerJ">
        <title>Extensive microbial diversity within the chicken gut microbiome revealed by metagenomics and culture.</title>
        <authorList>
            <person name="Gilroy R."/>
            <person name="Ravi A."/>
            <person name="Getino M."/>
            <person name="Pursley I."/>
            <person name="Horton D.L."/>
            <person name="Alikhan N.F."/>
            <person name="Baker D."/>
            <person name="Gharbi K."/>
            <person name="Hall N."/>
            <person name="Watson M."/>
            <person name="Adriaenssens E.M."/>
            <person name="Foster-Nyarko E."/>
            <person name="Jarju S."/>
            <person name="Secka A."/>
            <person name="Antonio M."/>
            <person name="Oren A."/>
            <person name="Chaudhuri R.R."/>
            <person name="La Ragione R."/>
            <person name="Hildebrand F."/>
            <person name="Pallen M.J."/>
        </authorList>
    </citation>
    <scope>NUCLEOTIDE SEQUENCE</scope>
    <source>
        <strain evidence="2">CHK33-5263</strain>
    </source>
</reference>
<dbReference type="GO" id="GO:0016853">
    <property type="term" value="F:isomerase activity"/>
    <property type="evidence" value="ECO:0007669"/>
    <property type="project" value="InterPro"/>
</dbReference>
<comment type="caution">
    <text evidence="2">The sequence shown here is derived from an EMBL/GenBank/DDBJ whole genome shotgun (WGS) entry which is preliminary data.</text>
</comment>
<evidence type="ECO:0000259" key="1">
    <source>
        <dbReference type="Pfam" id="PF12408"/>
    </source>
</evidence>
<evidence type="ECO:0000313" key="3">
    <source>
        <dbReference type="Proteomes" id="UP000824044"/>
    </source>
</evidence>